<dbReference type="InterPro" id="IPR019587">
    <property type="entry name" value="Polyketide_cyclase/dehydratase"/>
</dbReference>
<accession>A0A329LJQ6</accession>
<comment type="caution">
    <text evidence="1">The sequence shown here is derived from an EMBL/GenBank/DDBJ whole genome shotgun (WGS) entry which is preliminary data.</text>
</comment>
<sequence>MAKAVVETFVNAPIEICFDLARDIDVHTQTVWAHTKERAVAGRTKGLIELGETVTFEATHFGIRQRLTSKIVEFEYPVLFTDQMQKGAFAHLKHTHLFEKSGANGTLMRDILEFGSPLGIIGRIFDYFVLENYMRRFIEARNEKLKELAEKNRNMQLS</sequence>
<gene>
    <name evidence="1" type="ORF">DQG23_41405</name>
</gene>
<organism evidence="1 2">
    <name type="scientific">Paenibacillus contaminans</name>
    <dbReference type="NCBI Taxonomy" id="450362"/>
    <lineage>
        <taxon>Bacteria</taxon>
        <taxon>Bacillati</taxon>
        <taxon>Bacillota</taxon>
        <taxon>Bacilli</taxon>
        <taxon>Bacillales</taxon>
        <taxon>Paenibacillaceae</taxon>
        <taxon>Paenibacillus</taxon>
    </lineage>
</organism>
<dbReference type="EMBL" id="QMFB01000063">
    <property type="protein sequence ID" value="RAV08184.1"/>
    <property type="molecule type" value="Genomic_DNA"/>
</dbReference>
<dbReference type="GO" id="GO:0051301">
    <property type="term" value="P:cell division"/>
    <property type="evidence" value="ECO:0007669"/>
    <property type="project" value="UniProtKB-KW"/>
</dbReference>
<keyword evidence="2" id="KW-1185">Reference proteome</keyword>
<dbReference type="InterPro" id="IPR023393">
    <property type="entry name" value="START-like_dom_sf"/>
</dbReference>
<proteinExistence type="predicted"/>
<dbReference type="AlphaFoldDB" id="A0A329LJQ6"/>
<dbReference type="Pfam" id="PF10604">
    <property type="entry name" value="Polyketide_cyc2"/>
    <property type="match status" value="1"/>
</dbReference>
<dbReference type="RefSeq" id="WP_113036911.1">
    <property type="nucleotide sequence ID" value="NZ_QMFB01000063.1"/>
</dbReference>
<name>A0A329LJQ6_9BACL</name>
<protein>
    <submittedName>
        <fullName evidence="1">Cell division protein</fullName>
    </submittedName>
</protein>
<dbReference type="Gene3D" id="3.30.530.20">
    <property type="match status" value="1"/>
</dbReference>
<dbReference type="SUPFAM" id="SSF55961">
    <property type="entry name" value="Bet v1-like"/>
    <property type="match status" value="1"/>
</dbReference>
<reference evidence="1 2" key="1">
    <citation type="journal article" date="2009" name="Int. J. Syst. Evol. Microbiol.">
        <title>Paenibacillus contaminans sp. nov., isolated from a contaminated laboratory plate.</title>
        <authorList>
            <person name="Chou J.H."/>
            <person name="Lee J.H."/>
            <person name="Lin M.C."/>
            <person name="Chang P.S."/>
            <person name="Arun A.B."/>
            <person name="Young C.C."/>
            <person name="Chen W.M."/>
        </authorList>
    </citation>
    <scope>NUCLEOTIDE SEQUENCE [LARGE SCALE GENOMIC DNA]</scope>
    <source>
        <strain evidence="1 2">CKOBP-6</strain>
    </source>
</reference>
<evidence type="ECO:0000313" key="1">
    <source>
        <dbReference type="EMBL" id="RAV08184.1"/>
    </source>
</evidence>
<dbReference type="CDD" id="cd07820">
    <property type="entry name" value="SRPBCC_3"/>
    <property type="match status" value="1"/>
</dbReference>
<keyword evidence="1" id="KW-0132">Cell division</keyword>
<dbReference type="OrthoDB" id="9801773at2"/>
<evidence type="ECO:0000313" key="2">
    <source>
        <dbReference type="Proteomes" id="UP000250369"/>
    </source>
</evidence>
<keyword evidence="1" id="KW-0131">Cell cycle</keyword>
<dbReference type="Proteomes" id="UP000250369">
    <property type="component" value="Unassembled WGS sequence"/>
</dbReference>